<evidence type="ECO:0000313" key="3">
    <source>
        <dbReference type="Proteomes" id="UP001152049"/>
    </source>
</evidence>
<gene>
    <name evidence="2" type="ORF">NW762_004442</name>
</gene>
<dbReference type="OrthoDB" id="27483at2759"/>
<comment type="caution">
    <text evidence="2">The sequence shown here is derived from an EMBL/GenBank/DDBJ whole genome shotgun (WGS) entry which is preliminary data.</text>
</comment>
<dbReference type="AlphaFoldDB" id="A0A9W8S7T9"/>
<organism evidence="2 3">
    <name type="scientific">Fusarium torreyae</name>
    <dbReference type="NCBI Taxonomy" id="1237075"/>
    <lineage>
        <taxon>Eukaryota</taxon>
        <taxon>Fungi</taxon>
        <taxon>Dikarya</taxon>
        <taxon>Ascomycota</taxon>
        <taxon>Pezizomycotina</taxon>
        <taxon>Sordariomycetes</taxon>
        <taxon>Hypocreomycetidae</taxon>
        <taxon>Hypocreales</taxon>
        <taxon>Nectriaceae</taxon>
        <taxon>Fusarium</taxon>
    </lineage>
</organism>
<evidence type="ECO:0000256" key="1">
    <source>
        <dbReference type="SAM" id="MobiDB-lite"/>
    </source>
</evidence>
<dbReference type="Proteomes" id="UP001152049">
    <property type="component" value="Unassembled WGS sequence"/>
</dbReference>
<accession>A0A9W8S7T9</accession>
<feature type="region of interest" description="Disordered" evidence="1">
    <location>
        <begin position="328"/>
        <end position="373"/>
    </location>
</feature>
<sequence>MDRKMELNEDWAYDDGNMIIQVLKERFEEPEWVMNRLLPKIASASDEALLYDLLHSIYERRNQPEFANAKAMYQVIIKHSGGRLNFPPECLEPTGEVWTQKVPRHDAICGNFVRFITESHLIGAIEEASWVLSETFISMVEKKVKWLLVKDAFGVIHCLVAPVLRLFAEGLSPPIPAVGETLELLVRVIIRLHLPEQSDLAGGWAFRERGCGFCDDCAELNQFLTSPDQTVWKFTSREDRRMHILHAIGMTPSLRTISRPDYACGRCKTLTVTKDGPESQPRLDSWKFNYTGLKRVLQPLEGDFMKDFLGEQRYRELILLEGVTPFPQAPSAAGVRRPAAEEELESDKRVRASLQTTEVNQGGSSFEQEVVDG</sequence>
<keyword evidence="3" id="KW-1185">Reference proteome</keyword>
<name>A0A9W8S7T9_9HYPO</name>
<protein>
    <submittedName>
        <fullName evidence="2">Uncharacterized protein</fullName>
    </submittedName>
</protein>
<dbReference type="EMBL" id="JAOQAZ010000005">
    <property type="protein sequence ID" value="KAJ4266458.1"/>
    <property type="molecule type" value="Genomic_DNA"/>
</dbReference>
<reference evidence="2" key="1">
    <citation type="submission" date="2022-09" db="EMBL/GenBank/DDBJ databases">
        <title>Fusarium specimens isolated from Avocado Roots.</title>
        <authorList>
            <person name="Stajich J."/>
            <person name="Roper C."/>
            <person name="Heimlech-Rivalta G."/>
        </authorList>
    </citation>
    <scope>NUCLEOTIDE SEQUENCE</scope>
    <source>
        <strain evidence="2">CF00136</strain>
    </source>
</reference>
<evidence type="ECO:0000313" key="2">
    <source>
        <dbReference type="EMBL" id="KAJ4266458.1"/>
    </source>
</evidence>
<proteinExistence type="predicted"/>
<feature type="compositionally biased region" description="Polar residues" evidence="1">
    <location>
        <begin position="353"/>
        <end position="367"/>
    </location>
</feature>